<dbReference type="AlphaFoldDB" id="A0A9J6CTR3"/>
<comment type="caution">
    <text evidence="1">The sequence shown here is derived from an EMBL/GenBank/DDBJ whole genome shotgun (WGS) entry which is preliminary data.</text>
</comment>
<organism evidence="1 2">
    <name type="scientific">Rhipicephalus microplus</name>
    <name type="common">Cattle tick</name>
    <name type="synonym">Boophilus microplus</name>
    <dbReference type="NCBI Taxonomy" id="6941"/>
    <lineage>
        <taxon>Eukaryota</taxon>
        <taxon>Metazoa</taxon>
        <taxon>Ecdysozoa</taxon>
        <taxon>Arthropoda</taxon>
        <taxon>Chelicerata</taxon>
        <taxon>Arachnida</taxon>
        <taxon>Acari</taxon>
        <taxon>Parasitiformes</taxon>
        <taxon>Ixodida</taxon>
        <taxon>Ixodoidea</taxon>
        <taxon>Ixodidae</taxon>
        <taxon>Rhipicephalinae</taxon>
        <taxon>Rhipicephalus</taxon>
        <taxon>Boophilus</taxon>
    </lineage>
</organism>
<proteinExistence type="predicted"/>
<sequence length="191" mass="21646">MSTSTLVLVTIYHTWQRLNCYLLVAAPLGGSSASTCEVEYPEEQTVDAAGQFGEGESSLRSHEAWLLEETKKPLPNEKEIEARMEPTAQRRLAGLAKMSVREVKQPYPYLMDSCQVNNDLETLVKGKDIRAKVRAGIDRIANLAQKKLLKCKEKTLRLLLETSDLDTERLRIRPNARLTHDAVVVRRCRRP</sequence>
<keyword evidence="2" id="KW-1185">Reference proteome</keyword>
<evidence type="ECO:0000313" key="2">
    <source>
        <dbReference type="Proteomes" id="UP000821866"/>
    </source>
</evidence>
<reference evidence="1" key="2">
    <citation type="submission" date="2021-09" db="EMBL/GenBank/DDBJ databases">
        <authorList>
            <person name="Jia N."/>
            <person name="Wang J."/>
            <person name="Shi W."/>
            <person name="Du L."/>
            <person name="Sun Y."/>
            <person name="Zhan W."/>
            <person name="Jiang J."/>
            <person name="Wang Q."/>
            <person name="Zhang B."/>
            <person name="Ji P."/>
            <person name="Sakyi L.B."/>
            <person name="Cui X."/>
            <person name="Yuan T."/>
            <person name="Jiang B."/>
            <person name="Yang W."/>
            <person name="Lam T.T.-Y."/>
            <person name="Chang Q."/>
            <person name="Ding S."/>
            <person name="Wang X."/>
            <person name="Zhu J."/>
            <person name="Ruan X."/>
            <person name="Zhao L."/>
            <person name="Wei J."/>
            <person name="Que T."/>
            <person name="Du C."/>
            <person name="Cheng J."/>
            <person name="Dai P."/>
            <person name="Han X."/>
            <person name="Huang E."/>
            <person name="Gao Y."/>
            <person name="Liu J."/>
            <person name="Shao H."/>
            <person name="Ye R."/>
            <person name="Li L."/>
            <person name="Wei W."/>
            <person name="Wang X."/>
            <person name="Wang C."/>
            <person name="Huo Q."/>
            <person name="Li W."/>
            <person name="Guo W."/>
            <person name="Chen H."/>
            <person name="Chen S."/>
            <person name="Zhou L."/>
            <person name="Zhou L."/>
            <person name="Ni X."/>
            <person name="Tian J."/>
            <person name="Zhou Y."/>
            <person name="Sheng Y."/>
            <person name="Liu T."/>
            <person name="Pan Y."/>
            <person name="Xia L."/>
            <person name="Li J."/>
            <person name="Zhao F."/>
            <person name="Cao W."/>
        </authorList>
    </citation>
    <scope>NUCLEOTIDE SEQUENCE</scope>
    <source>
        <strain evidence="1">Rmic-2018</strain>
        <tissue evidence="1">Larvae</tissue>
    </source>
</reference>
<accession>A0A9J6CTR3</accession>
<reference evidence="1" key="1">
    <citation type="journal article" date="2020" name="Cell">
        <title>Large-Scale Comparative Analyses of Tick Genomes Elucidate Their Genetic Diversity and Vector Capacities.</title>
        <authorList>
            <consortium name="Tick Genome and Microbiome Consortium (TIGMIC)"/>
            <person name="Jia N."/>
            <person name="Wang J."/>
            <person name="Shi W."/>
            <person name="Du L."/>
            <person name="Sun Y."/>
            <person name="Zhan W."/>
            <person name="Jiang J.F."/>
            <person name="Wang Q."/>
            <person name="Zhang B."/>
            <person name="Ji P."/>
            <person name="Bell-Sakyi L."/>
            <person name="Cui X.M."/>
            <person name="Yuan T.T."/>
            <person name="Jiang B.G."/>
            <person name="Yang W.F."/>
            <person name="Lam T.T."/>
            <person name="Chang Q.C."/>
            <person name="Ding S.J."/>
            <person name="Wang X.J."/>
            <person name="Zhu J.G."/>
            <person name="Ruan X.D."/>
            <person name="Zhao L."/>
            <person name="Wei J.T."/>
            <person name="Ye R.Z."/>
            <person name="Que T.C."/>
            <person name="Du C.H."/>
            <person name="Zhou Y.H."/>
            <person name="Cheng J.X."/>
            <person name="Dai P.F."/>
            <person name="Guo W.B."/>
            <person name="Han X.H."/>
            <person name="Huang E.J."/>
            <person name="Li L.F."/>
            <person name="Wei W."/>
            <person name="Gao Y.C."/>
            <person name="Liu J.Z."/>
            <person name="Shao H.Z."/>
            <person name="Wang X."/>
            <person name="Wang C.C."/>
            <person name="Yang T.C."/>
            <person name="Huo Q.B."/>
            <person name="Li W."/>
            <person name="Chen H.Y."/>
            <person name="Chen S.E."/>
            <person name="Zhou L.G."/>
            <person name="Ni X.B."/>
            <person name="Tian J.H."/>
            <person name="Sheng Y."/>
            <person name="Liu T."/>
            <person name="Pan Y.S."/>
            <person name="Xia L.Y."/>
            <person name="Li J."/>
            <person name="Zhao F."/>
            <person name="Cao W.C."/>
        </authorList>
    </citation>
    <scope>NUCLEOTIDE SEQUENCE</scope>
    <source>
        <strain evidence="1">Rmic-2018</strain>
    </source>
</reference>
<gene>
    <name evidence="1" type="ORF">HPB51_029595</name>
</gene>
<dbReference type="VEuPathDB" id="VectorBase:LOC119187275"/>
<name>A0A9J6CTR3_RHIMP</name>
<protein>
    <submittedName>
        <fullName evidence="1">Uncharacterized protein</fullName>
    </submittedName>
</protein>
<dbReference type="Proteomes" id="UP000821866">
    <property type="component" value="Unassembled WGS sequence"/>
</dbReference>
<evidence type="ECO:0000313" key="1">
    <source>
        <dbReference type="EMBL" id="KAH7931985.1"/>
    </source>
</evidence>
<dbReference type="EMBL" id="JABSTU010006849">
    <property type="protein sequence ID" value="KAH7931985.1"/>
    <property type="molecule type" value="Genomic_DNA"/>
</dbReference>